<evidence type="ECO:0000313" key="3">
    <source>
        <dbReference type="EMBL" id="KOS43315.1"/>
    </source>
</evidence>
<sequence>MRISLNNSSFRKSLLLVSYKLTIPKSTKMAADTSLVEKLDALVADILADWNIYTTVVAGIVVAFAVYSVISSKDPDVHPFLLARQSTAAPIRQQGESATYRCLETPHGLPLRFGLNVKDPGAPKWTGGRRGDLRDIWKTAVRGALNEDGTLSGKQGKIYTVLGRKAIEHSLDQVTQEINVIGHHLQNAGVKTVAVCLTDSIELLATIFAGAFYGFKTVIVPHNLPAETLSAHLQQAKADVLIAEAGSLDVSTVAKGNDQLELVLWVAKYGNRHMDWNALPENVKDKLKVAVWHELVEEFKELASYDVPEYDPKTETPAVSTVWPSSSQSGQFIDFQPENLVSAIGAITSSLPRTQRFNRNDIVLSIDSLCRSYPLCTTLAALFANSSIALNSVAGENVDFALATAGVSPTVIVASSQTMAEYYENIMRPHTGILASLGRWLQARTLDAGNMPTRNFFSQLARVSPTSELSLDEVRLLCISHRIDGNPTTRLTSEQLTELRIFTGARVVYALTGPGVAGAIAQTNAFDYRCLTGPSHFGAPLSSTEITLTNVPEDSPDGTEEGQLTVSGPAVVGGTTALPSRARIGKDHTLELSS</sequence>
<protein>
    <recommendedName>
        <fullName evidence="2">AMP-dependent synthetase/ligase domain-containing protein</fullName>
    </recommendedName>
</protein>
<dbReference type="SUPFAM" id="SSF56801">
    <property type="entry name" value="Acetyl-CoA synthetase-like"/>
    <property type="match status" value="1"/>
</dbReference>
<dbReference type="OrthoDB" id="4138492at2759"/>
<comment type="caution">
    <text evidence="3">The sequence shown here is derived from an EMBL/GenBank/DDBJ whole genome shotgun (WGS) entry which is preliminary data.</text>
</comment>
<accession>A0A0M9WFW4</accession>
<evidence type="ECO:0000259" key="2">
    <source>
        <dbReference type="Pfam" id="PF00501"/>
    </source>
</evidence>
<dbReference type="Pfam" id="PF00501">
    <property type="entry name" value="AMP-binding"/>
    <property type="match status" value="1"/>
</dbReference>
<reference evidence="3 4" key="1">
    <citation type="submission" date="2015-08" db="EMBL/GenBank/DDBJ databases">
        <title>Genome sequencing of Penicillium nordicum.</title>
        <authorList>
            <person name="Nguyen H.D."/>
            <person name="Seifert K.A."/>
        </authorList>
    </citation>
    <scope>NUCLEOTIDE SEQUENCE [LARGE SCALE GENOMIC DNA]</scope>
    <source>
        <strain evidence="3 4">DAOMC 185683</strain>
    </source>
</reference>
<name>A0A0M9WFW4_9EURO</name>
<dbReference type="Proteomes" id="UP000037696">
    <property type="component" value="Unassembled WGS sequence"/>
</dbReference>
<evidence type="ECO:0000256" key="1">
    <source>
        <dbReference type="SAM" id="MobiDB-lite"/>
    </source>
</evidence>
<evidence type="ECO:0000313" key="4">
    <source>
        <dbReference type="Proteomes" id="UP000037696"/>
    </source>
</evidence>
<organism evidence="3 4">
    <name type="scientific">Penicillium nordicum</name>
    <dbReference type="NCBI Taxonomy" id="229535"/>
    <lineage>
        <taxon>Eukaryota</taxon>
        <taxon>Fungi</taxon>
        <taxon>Dikarya</taxon>
        <taxon>Ascomycota</taxon>
        <taxon>Pezizomycotina</taxon>
        <taxon>Eurotiomycetes</taxon>
        <taxon>Eurotiomycetidae</taxon>
        <taxon>Eurotiales</taxon>
        <taxon>Aspergillaceae</taxon>
        <taxon>Penicillium</taxon>
    </lineage>
</organism>
<dbReference type="GO" id="GO:0016020">
    <property type="term" value="C:membrane"/>
    <property type="evidence" value="ECO:0007669"/>
    <property type="project" value="TreeGrafter"/>
</dbReference>
<dbReference type="InterPro" id="IPR042099">
    <property type="entry name" value="ANL_N_sf"/>
</dbReference>
<dbReference type="InterPro" id="IPR000873">
    <property type="entry name" value="AMP-dep_synth/lig_dom"/>
</dbReference>
<dbReference type="AlphaFoldDB" id="A0A0M9WFW4"/>
<dbReference type="Gene3D" id="3.40.50.12780">
    <property type="entry name" value="N-terminal domain of ligase-like"/>
    <property type="match status" value="1"/>
</dbReference>
<feature type="region of interest" description="Disordered" evidence="1">
    <location>
        <begin position="552"/>
        <end position="576"/>
    </location>
</feature>
<keyword evidence="4" id="KW-1185">Reference proteome</keyword>
<dbReference type="PANTHER" id="PTHR43272">
    <property type="entry name" value="LONG-CHAIN-FATTY-ACID--COA LIGASE"/>
    <property type="match status" value="1"/>
</dbReference>
<proteinExistence type="predicted"/>
<dbReference type="GO" id="GO:0004467">
    <property type="term" value="F:long-chain fatty acid-CoA ligase activity"/>
    <property type="evidence" value="ECO:0007669"/>
    <property type="project" value="TreeGrafter"/>
</dbReference>
<gene>
    <name evidence="3" type="ORF">ACN38_g5807</name>
</gene>
<feature type="domain" description="AMP-dependent synthetase/ligase" evidence="2">
    <location>
        <begin position="168"/>
        <end position="263"/>
    </location>
</feature>
<dbReference type="STRING" id="229535.A0A0M9WFW4"/>
<dbReference type="GO" id="GO:0005783">
    <property type="term" value="C:endoplasmic reticulum"/>
    <property type="evidence" value="ECO:0007669"/>
    <property type="project" value="TreeGrafter"/>
</dbReference>
<dbReference type="PANTHER" id="PTHR43272:SF11">
    <property type="entry name" value="AMP-DEPENDENT SYNTHETASE_LIGASE DOMAIN-CONTAINING PROTEIN"/>
    <property type="match status" value="1"/>
</dbReference>
<dbReference type="EMBL" id="LHQQ01000084">
    <property type="protein sequence ID" value="KOS43315.1"/>
    <property type="molecule type" value="Genomic_DNA"/>
</dbReference>